<gene>
    <name evidence="2" type="ORF">VTL71DRAFT_588</name>
</gene>
<keyword evidence="3" id="KW-1185">Reference proteome</keyword>
<organism evidence="2 3">
    <name type="scientific">Oculimacula yallundae</name>
    <dbReference type="NCBI Taxonomy" id="86028"/>
    <lineage>
        <taxon>Eukaryota</taxon>
        <taxon>Fungi</taxon>
        <taxon>Dikarya</taxon>
        <taxon>Ascomycota</taxon>
        <taxon>Pezizomycotina</taxon>
        <taxon>Leotiomycetes</taxon>
        <taxon>Helotiales</taxon>
        <taxon>Ploettnerulaceae</taxon>
        <taxon>Oculimacula</taxon>
    </lineage>
</organism>
<comment type="caution">
    <text evidence="2">The sequence shown here is derived from an EMBL/GenBank/DDBJ whole genome shotgun (WGS) entry which is preliminary data.</text>
</comment>
<dbReference type="Proteomes" id="UP001595075">
    <property type="component" value="Unassembled WGS sequence"/>
</dbReference>
<evidence type="ECO:0000313" key="2">
    <source>
        <dbReference type="EMBL" id="KAL2075645.1"/>
    </source>
</evidence>
<evidence type="ECO:0000256" key="1">
    <source>
        <dbReference type="SAM" id="Phobius"/>
    </source>
</evidence>
<name>A0ABR4D0L6_9HELO</name>
<dbReference type="EMBL" id="JAZHXI010000001">
    <property type="protein sequence ID" value="KAL2075645.1"/>
    <property type="molecule type" value="Genomic_DNA"/>
</dbReference>
<keyword evidence="1" id="KW-0812">Transmembrane</keyword>
<keyword evidence="1" id="KW-1133">Transmembrane helix</keyword>
<evidence type="ECO:0000313" key="3">
    <source>
        <dbReference type="Proteomes" id="UP001595075"/>
    </source>
</evidence>
<sequence length="120" mass="13601">MQNTSRCSSLRPILFHLPCFATPLMHLSDYLHPLTLPIVSFHSMQQIIHHTIKRSALHPKAKTGNLHRQTTFRNPKSFVIALCTVLCCSALSVHAIMRLVSAYPPLYYDSCTKPEEKCTP</sequence>
<keyword evidence="1" id="KW-0472">Membrane</keyword>
<feature type="transmembrane region" description="Helical" evidence="1">
    <location>
        <begin position="78"/>
        <end position="97"/>
    </location>
</feature>
<reference evidence="2 3" key="1">
    <citation type="journal article" date="2024" name="Commun. Biol.">
        <title>Comparative genomic analysis of thermophilic fungi reveals convergent evolutionary adaptations and gene losses.</title>
        <authorList>
            <person name="Steindorff A.S."/>
            <person name="Aguilar-Pontes M.V."/>
            <person name="Robinson A.J."/>
            <person name="Andreopoulos B."/>
            <person name="LaButti K."/>
            <person name="Kuo A."/>
            <person name="Mondo S."/>
            <person name="Riley R."/>
            <person name="Otillar R."/>
            <person name="Haridas S."/>
            <person name="Lipzen A."/>
            <person name="Grimwood J."/>
            <person name="Schmutz J."/>
            <person name="Clum A."/>
            <person name="Reid I.D."/>
            <person name="Moisan M.C."/>
            <person name="Butler G."/>
            <person name="Nguyen T.T.M."/>
            <person name="Dewar K."/>
            <person name="Conant G."/>
            <person name="Drula E."/>
            <person name="Henrissat B."/>
            <person name="Hansel C."/>
            <person name="Singer S."/>
            <person name="Hutchinson M.I."/>
            <person name="de Vries R.P."/>
            <person name="Natvig D.O."/>
            <person name="Powell A.J."/>
            <person name="Tsang A."/>
            <person name="Grigoriev I.V."/>
        </authorList>
    </citation>
    <scope>NUCLEOTIDE SEQUENCE [LARGE SCALE GENOMIC DNA]</scope>
    <source>
        <strain evidence="2 3">CBS 494.80</strain>
    </source>
</reference>
<proteinExistence type="predicted"/>
<accession>A0ABR4D0L6</accession>
<protein>
    <submittedName>
        <fullName evidence="2">Uncharacterized protein</fullName>
    </submittedName>
</protein>